<comment type="caution">
    <text evidence="1">The sequence shown here is derived from an EMBL/GenBank/DDBJ whole genome shotgun (WGS) entry which is preliminary data.</text>
</comment>
<evidence type="ECO:0000313" key="1">
    <source>
        <dbReference type="EMBL" id="GGX72241.1"/>
    </source>
</evidence>
<proteinExistence type="predicted"/>
<dbReference type="EMBL" id="BMYV01000002">
    <property type="protein sequence ID" value="GGX72241.1"/>
    <property type="molecule type" value="Genomic_DNA"/>
</dbReference>
<reference evidence="1 2" key="1">
    <citation type="journal article" date="2014" name="Int. J. Syst. Evol. Microbiol.">
        <title>Complete genome sequence of Corynebacterium casei LMG S-19264T (=DSM 44701T), isolated from a smear-ripened cheese.</title>
        <authorList>
            <consortium name="US DOE Joint Genome Institute (JGI-PGF)"/>
            <person name="Walter F."/>
            <person name="Albersmeier A."/>
            <person name="Kalinowski J."/>
            <person name="Ruckert C."/>
        </authorList>
    </citation>
    <scope>NUCLEOTIDE SEQUENCE [LARGE SCALE GENOMIC DNA]</scope>
    <source>
        <strain evidence="1 2">KCTC 23968</strain>
    </source>
</reference>
<dbReference type="AlphaFoldDB" id="A0A918KT09"/>
<keyword evidence="2" id="KW-1185">Reference proteome</keyword>
<accession>A0A918KT09</accession>
<protein>
    <submittedName>
        <fullName evidence="1">Uncharacterized protein</fullName>
    </submittedName>
</protein>
<dbReference type="RefSeq" id="WP_189586032.1">
    <property type="nucleotide sequence ID" value="NZ_BMYV01000002.1"/>
</dbReference>
<sequence length="259" mass="28789">MKYAIVSSIVTVSFLFGQTSLANDVELRGETFCFPAKDVPKLVRKLSEVKADRRDIVDVQLAPRFIIKDEGVWPERFYLAENGVEVTPLPFSQETGAVPTFLDATSARPESDICIDDPTRADRPRDDEGLYFEMGLSPFFKTSTGAHSLAELEKGAKDGKKFYKTMLPSWAALLMPDADYFAIRMLDPNLKPMAFALTGQGEMALDIKVVKDMWIVSLDDIQALQASKLIVRGGAYNLQPVPSPKNLVRFGWGDATDEK</sequence>
<gene>
    <name evidence="1" type="ORF">GCM10011309_23170</name>
</gene>
<name>A0A918KT09_9PROT</name>
<dbReference type="Proteomes" id="UP000600865">
    <property type="component" value="Unassembled WGS sequence"/>
</dbReference>
<organism evidence="1 2">
    <name type="scientific">Litorimonas cladophorae</name>
    <dbReference type="NCBI Taxonomy" id="1220491"/>
    <lineage>
        <taxon>Bacteria</taxon>
        <taxon>Pseudomonadati</taxon>
        <taxon>Pseudomonadota</taxon>
        <taxon>Alphaproteobacteria</taxon>
        <taxon>Maricaulales</taxon>
        <taxon>Robiginitomaculaceae</taxon>
    </lineage>
</organism>
<evidence type="ECO:0000313" key="2">
    <source>
        <dbReference type="Proteomes" id="UP000600865"/>
    </source>
</evidence>